<accession>A0A543B3H8</accession>
<dbReference type="Gene3D" id="3.40.710.10">
    <property type="entry name" value="DD-peptidase/beta-lactamase superfamily"/>
    <property type="match status" value="1"/>
</dbReference>
<evidence type="ECO:0000256" key="4">
    <source>
        <dbReference type="SAM" id="MobiDB-lite"/>
    </source>
</evidence>
<evidence type="ECO:0000256" key="2">
    <source>
        <dbReference type="ARBA" id="ARBA00007171"/>
    </source>
</evidence>
<organism evidence="8 9">
    <name type="scientific">Stackebrandtia endophytica</name>
    <dbReference type="NCBI Taxonomy" id="1496996"/>
    <lineage>
        <taxon>Bacteria</taxon>
        <taxon>Bacillati</taxon>
        <taxon>Actinomycetota</taxon>
        <taxon>Actinomycetes</taxon>
        <taxon>Glycomycetales</taxon>
        <taxon>Glycomycetaceae</taxon>
        <taxon>Stackebrandtia</taxon>
    </lineage>
</organism>
<dbReference type="Pfam" id="PF00905">
    <property type="entry name" value="Transpeptidase"/>
    <property type="match status" value="1"/>
</dbReference>
<comment type="caution">
    <text evidence="8">The sequence shown here is derived from an EMBL/GenBank/DDBJ whole genome shotgun (WGS) entry which is preliminary data.</text>
</comment>
<evidence type="ECO:0000259" key="7">
    <source>
        <dbReference type="Pfam" id="PF03717"/>
    </source>
</evidence>
<protein>
    <submittedName>
        <fullName evidence="8">Peptidoglycan synthetase FtsI</fullName>
    </submittedName>
</protein>
<evidence type="ECO:0000313" key="8">
    <source>
        <dbReference type="EMBL" id="TQL79395.1"/>
    </source>
</evidence>
<evidence type="ECO:0000259" key="6">
    <source>
        <dbReference type="Pfam" id="PF00905"/>
    </source>
</evidence>
<keyword evidence="9" id="KW-1185">Reference proteome</keyword>
<feature type="compositionally biased region" description="Basic and acidic residues" evidence="4">
    <location>
        <begin position="1"/>
        <end position="16"/>
    </location>
</feature>
<evidence type="ECO:0000256" key="1">
    <source>
        <dbReference type="ARBA" id="ARBA00004370"/>
    </source>
</evidence>
<keyword evidence="3 5" id="KW-0472">Membrane</keyword>
<evidence type="ECO:0000313" key="9">
    <source>
        <dbReference type="Proteomes" id="UP000317043"/>
    </source>
</evidence>
<dbReference type="GO" id="GO:0071555">
    <property type="term" value="P:cell wall organization"/>
    <property type="evidence" value="ECO:0007669"/>
    <property type="project" value="TreeGrafter"/>
</dbReference>
<dbReference type="GO" id="GO:0008658">
    <property type="term" value="F:penicillin binding"/>
    <property type="evidence" value="ECO:0007669"/>
    <property type="project" value="InterPro"/>
</dbReference>
<dbReference type="Pfam" id="PF03717">
    <property type="entry name" value="PBP_dimer"/>
    <property type="match status" value="1"/>
</dbReference>
<proteinExistence type="inferred from homology"/>
<name>A0A543B3H8_9ACTN</name>
<dbReference type="InterPro" id="IPR001460">
    <property type="entry name" value="PCN-bd_Tpept"/>
</dbReference>
<sequence length="700" mass="74605">MADSSNKDRDRRRAGSDRGIGAARRYNPRGQSVRDSGGDDHRRRVANRRSERDAFRPALRLVEGGAAKQPTRRTAAARERTRRKVAAAPVPPSQARSTRVRQAQRSRPPRGGPSQRRVIKRRLPRIGNPKRRLRIGTAMILLVFILVGGRLVQLQVTDAAAYAADALGQRLQEEMIPGSRGAIVDRNGNLLAFSAAARYIFADPTDIKDEDRESVAQLLAPLLGMPASTILDKISNRTREDGSQSTFEYLARGVDISVGDTITELNIPGIHVAYDERREVPGHDLAANIIGFTGTDTVGLAGLESSCDKILEGVNGERTYEQSASGQQIPGGFYREEPAQPGSDVQLTLDSDLQYQVQRILSETVNARDGKYGAAIVMDSATGEVLAMASSPGYDAADPLDYDSQRWIDWGSSAVVDPGSSHKALVVGAALEEGIIERDSLLTVAPTIVKGDVTFEDSHYHPETPMTVAGILAHSSNVGTIMMADELGAQTVYEYQQLFGLGQPTGIGIAAEASGLVQPPANWSGTSYGSIPIGHGVTVTPLQMAAGYAAIANDGVYNQPTLVKSIVDPDGTSKPYGDPQSHRVFSSQTAKDLQYLLQAPVSVPDGTGADAALDNYLVAGKTGTGLLVEDGEYAPGEVANFVGFAPADNPRYTVAVFAYTPGGGGGTVTGEAFGDIMEFTLGHYRVPPSGTEPTQFAVYG</sequence>
<dbReference type="Proteomes" id="UP000317043">
    <property type="component" value="Unassembled WGS sequence"/>
</dbReference>
<keyword evidence="5" id="KW-1133">Transmembrane helix</keyword>
<dbReference type="InterPro" id="IPR005311">
    <property type="entry name" value="PBP_dimer"/>
</dbReference>
<dbReference type="FunCoup" id="A0A543B3H8">
    <property type="interactions" value="30"/>
</dbReference>
<reference evidence="8 9" key="1">
    <citation type="submission" date="2019-06" db="EMBL/GenBank/DDBJ databases">
        <title>Sequencing the genomes of 1000 actinobacteria strains.</title>
        <authorList>
            <person name="Klenk H.-P."/>
        </authorList>
    </citation>
    <scope>NUCLEOTIDE SEQUENCE [LARGE SCALE GENOMIC DNA]</scope>
    <source>
        <strain evidence="8 9">DSM 45928</strain>
    </source>
</reference>
<comment type="subcellular location">
    <subcellularLocation>
        <location evidence="1">Membrane</location>
    </subcellularLocation>
</comment>
<gene>
    <name evidence="8" type="ORF">FB566_4997</name>
</gene>
<comment type="similarity">
    <text evidence="2">Belongs to the transpeptidase family.</text>
</comment>
<dbReference type="EMBL" id="VFOW01000001">
    <property type="protein sequence ID" value="TQL79395.1"/>
    <property type="molecule type" value="Genomic_DNA"/>
</dbReference>
<feature type="transmembrane region" description="Helical" evidence="5">
    <location>
        <begin position="133"/>
        <end position="152"/>
    </location>
</feature>
<evidence type="ECO:0000256" key="5">
    <source>
        <dbReference type="SAM" id="Phobius"/>
    </source>
</evidence>
<dbReference type="InParanoid" id="A0A543B3H8"/>
<dbReference type="InterPro" id="IPR050515">
    <property type="entry name" value="Beta-lactam/transpept"/>
</dbReference>
<dbReference type="SUPFAM" id="SSF56519">
    <property type="entry name" value="Penicillin binding protein dimerisation domain"/>
    <property type="match status" value="1"/>
</dbReference>
<dbReference type="RefSeq" id="WP_246100313.1">
    <property type="nucleotide sequence ID" value="NZ_JBHTGS010000002.1"/>
</dbReference>
<feature type="domain" description="Penicillin-binding protein dimerisation" evidence="7">
    <location>
        <begin position="176"/>
        <end position="329"/>
    </location>
</feature>
<dbReference type="InterPro" id="IPR036138">
    <property type="entry name" value="PBP_dimer_sf"/>
</dbReference>
<dbReference type="PANTHER" id="PTHR30627:SF1">
    <property type="entry name" value="PEPTIDOGLYCAN D,D-TRANSPEPTIDASE FTSI"/>
    <property type="match status" value="1"/>
</dbReference>
<feature type="compositionally biased region" description="Basic residues" evidence="4">
    <location>
        <begin position="98"/>
        <end position="108"/>
    </location>
</feature>
<dbReference type="AlphaFoldDB" id="A0A543B3H8"/>
<dbReference type="GO" id="GO:0005886">
    <property type="term" value="C:plasma membrane"/>
    <property type="evidence" value="ECO:0007669"/>
    <property type="project" value="TreeGrafter"/>
</dbReference>
<keyword evidence="5" id="KW-0812">Transmembrane</keyword>
<dbReference type="Gene3D" id="3.90.1310.10">
    <property type="entry name" value="Penicillin-binding protein 2a (Domain 2)"/>
    <property type="match status" value="1"/>
</dbReference>
<dbReference type="InterPro" id="IPR012338">
    <property type="entry name" value="Beta-lactam/transpept-like"/>
</dbReference>
<evidence type="ECO:0000256" key="3">
    <source>
        <dbReference type="ARBA" id="ARBA00023136"/>
    </source>
</evidence>
<dbReference type="PANTHER" id="PTHR30627">
    <property type="entry name" value="PEPTIDOGLYCAN D,D-TRANSPEPTIDASE"/>
    <property type="match status" value="1"/>
</dbReference>
<feature type="domain" description="Penicillin-binding protein transpeptidase" evidence="6">
    <location>
        <begin position="373"/>
        <end position="678"/>
    </location>
</feature>
<feature type="region of interest" description="Disordered" evidence="4">
    <location>
        <begin position="1"/>
        <end position="117"/>
    </location>
</feature>
<dbReference type="SUPFAM" id="SSF56601">
    <property type="entry name" value="beta-lactamase/transpeptidase-like"/>
    <property type="match status" value="1"/>
</dbReference>
<feature type="compositionally biased region" description="Basic and acidic residues" evidence="4">
    <location>
        <begin position="36"/>
        <end position="55"/>
    </location>
</feature>